<comment type="subcellular location">
    <subcellularLocation>
        <location evidence="1">Membrane</location>
        <topology evidence="1">Multi-pass membrane protein</topology>
    </subcellularLocation>
</comment>
<feature type="transmembrane region" description="Helical" evidence="6">
    <location>
        <begin position="67"/>
        <end position="86"/>
    </location>
</feature>
<comment type="similarity">
    <text evidence="2">Belongs to the UPF0359 family.</text>
</comment>
<dbReference type="PANTHER" id="PTHR15876:SF8">
    <property type="entry name" value="TRANSMEMBRANE PROTEIN ADIPOCYTE-ASSOCIATED 1"/>
    <property type="match status" value="1"/>
</dbReference>
<evidence type="ECO:0000256" key="2">
    <source>
        <dbReference type="ARBA" id="ARBA00010125"/>
    </source>
</evidence>
<feature type="transmembrane region" description="Helical" evidence="6">
    <location>
        <begin position="183"/>
        <end position="204"/>
    </location>
</feature>
<evidence type="ECO:0000256" key="4">
    <source>
        <dbReference type="ARBA" id="ARBA00022989"/>
    </source>
</evidence>
<organism evidence="7 8">
    <name type="scientific">Operophtera brumata</name>
    <name type="common">Winter moth</name>
    <name type="synonym">Phalaena brumata</name>
    <dbReference type="NCBI Taxonomy" id="104452"/>
    <lineage>
        <taxon>Eukaryota</taxon>
        <taxon>Metazoa</taxon>
        <taxon>Ecdysozoa</taxon>
        <taxon>Arthropoda</taxon>
        <taxon>Hexapoda</taxon>
        <taxon>Insecta</taxon>
        <taxon>Pterygota</taxon>
        <taxon>Neoptera</taxon>
        <taxon>Endopterygota</taxon>
        <taxon>Lepidoptera</taxon>
        <taxon>Glossata</taxon>
        <taxon>Ditrysia</taxon>
        <taxon>Geometroidea</taxon>
        <taxon>Geometridae</taxon>
        <taxon>Larentiinae</taxon>
        <taxon>Operophtera</taxon>
    </lineage>
</organism>
<evidence type="ECO:0000256" key="6">
    <source>
        <dbReference type="SAM" id="Phobius"/>
    </source>
</evidence>
<keyword evidence="3 6" id="KW-0812">Transmembrane</keyword>
<dbReference type="Pfam" id="PF10160">
    <property type="entry name" value="Tmemb_40"/>
    <property type="match status" value="1"/>
</dbReference>
<feature type="transmembrane region" description="Helical" evidence="6">
    <location>
        <begin position="106"/>
        <end position="128"/>
    </location>
</feature>
<comment type="caution">
    <text evidence="7">The sequence shown here is derived from an EMBL/GenBank/DDBJ whole genome shotgun (WGS) entry which is preliminary data.</text>
</comment>
<keyword evidence="4 6" id="KW-1133">Transmembrane helix</keyword>
<feature type="transmembrane region" description="Helical" evidence="6">
    <location>
        <begin position="140"/>
        <end position="163"/>
    </location>
</feature>
<dbReference type="PANTHER" id="PTHR15876">
    <property type="entry name" value="TRANSMEMBRANE PROTEIN ADIPOCYTE-ASSOCIATED 1"/>
    <property type="match status" value="1"/>
</dbReference>
<feature type="transmembrane region" description="Helical" evidence="6">
    <location>
        <begin position="34"/>
        <end position="55"/>
    </location>
</feature>
<accession>A0A0L7K315</accession>
<dbReference type="EMBL" id="JTDY01013110">
    <property type="protein sequence ID" value="KOB52190.1"/>
    <property type="molecule type" value="Genomic_DNA"/>
</dbReference>
<evidence type="ECO:0000313" key="7">
    <source>
        <dbReference type="EMBL" id="KOB52190.1"/>
    </source>
</evidence>
<name>A0A0L7K315_OPEBR</name>
<evidence type="ECO:0000256" key="1">
    <source>
        <dbReference type="ARBA" id="ARBA00004141"/>
    </source>
</evidence>
<gene>
    <name evidence="7" type="ORF">OBRU01_26365</name>
</gene>
<dbReference type="Proteomes" id="UP000037510">
    <property type="component" value="Unassembled WGS sequence"/>
</dbReference>
<evidence type="ECO:0000313" key="8">
    <source>
        <dbReference type="Proteomes" id="UP000037510"/>
    </source>
</evidence>
<keyword evidence="5 6" id="KW-0472">Membrane</keyword>
<dbReference type="GO" id="GO:0004930">
    <property type="term" value="F:G protein-coupled receptor activity"/>
    <property type="evidence" value="ECO:0007669"/>
    <property type="project" value="TreeGrafter"/>
</dbReference>
<dbReference type="GO" id="GO:0005886">
    <property type="term" value="C:plasma membrane"/>
    <property type="evidence" value="ECO:0007669"/>
    <property type="project" value="TreeGrafter"/>
</dbReference>
<evidence type="ECO:0000256" key="5">
    <source>
        <dbReference type="ARBA" id="ARBA00023136"/>
    </source>
</evidence>
<dbReference type="InterPro" id="IPR018781">
    <property type="entry name" value="TPRA1/CAND2/CAND8"/>
</dbReference>
<reference evidence="7 8" key="1">
    <citation type="journal article" date="2015" name="Genome Biol. Evol.">
        <title>The genome of winter moth (Operophtera brumata) provides a genomic perspective on sexual dimorphism and phenology.</title>
        <authorList>
            <person name="Derks M.F."/>
            <person name="Smit S."/>
            <person name="Salis L."/>
            <person name="Schijlen E."/>
            <person name="Bossers A."/>
            <person name="Mateman C."/>
            <person name="Pijl A.S."/>
            <person name="de Ridder D."/>
            <person name="Groenen M.A."/>
            <person name="Visser M.E."/>
            <person name="Megens H.J."/>
        </authorList>
    </citation>
    <scope>NUCLEOTIDE SEQUENCE [LARGE SCALE GENOMIC DNA]</scope>
    <source>
        <strain evidence="7">WM2013NL</strain>
        <tissue evidence="7">Head and thorax</tissue>
    </source>
</reference>
<protein>
    <submittedName>
        <fullName evidence="7">Putative transmembrane domain-containing protein</fullName>
    </submittedName>
</protein>
<dbReference type="AlphaFoldDB" id="A0A0L7K315"/>
<proteinExistence type="inferred from homology"/>
<dbReference type="STRING" id="104452.A0A0L7K315"/>
<evidence type="ECO:0000256" key="3">
    <source>
        <dbReference type="ARBA" id="ARBA00022692"/>
    </source>
</evidence>
<sequence>MPNGTNGPDLPPVNEDTFCKYVLYYEINNSRVRIWDLIILIPNALFVLFLVVRFNKAQLKLRATSSPIFLTFYTLVWGNVIISLVRCAVSMTVNAAMPLGGLVDKVLWVVVRFFLLATEMSVVIFGLAFGHLDSRSSIRYVLLATSLISLAFTATQGTLEIVMPDDMFHIETRDYNLFGHGGMLFWFTSSLVFALIYFLILVLPWIPLREYLALPSEFLFLSLCFLIINRETPFRNCLRCMEK</sequence>
<keyword evidence="8" id="KW-1185">Reference proteome</keyword>